<evidence type="ECO:0000256" key="1">
    <source>
        <dbReference type="ARBA" id="ARBA00022670"/>
    </source>
</evidence>
<dbReference type="NCBIfam" id="NF006579">
    <property type="entry name" value="PRK09104.1"/>
    <property type="match status" value="1"/>
</dbReference>
<dbReference type="Gene3D" id="3.40.630.10">
    <property type="entry name" value="Zn peptidases"/>
    <property type="match status" value="1"/>
</dbReference>
<dbReference type="PANTHER" id="PTHR43270:SF12">
    <property type="entry name" value="SUCCINYL-DIAMINOPIMELATE DESUCCINYLASE"/>
    <property type="match status" value="1"/>
</dbReference>
<evidence type="ECO:0000256" key="3">
    <source>
        <dbReference type="ARBA" id="ARBA00022801"/>
    </source>
</evidence>
<evidence type="ECO:0000256" key="2">
    <source>
        <dbReference type="ARBA" id="ARBA00022723"/>
    </source>
</evidence>
<feature type="domain" description="Peptidase M20 dimerisation" evidence="4">
    <location>
        <begin position="204"/>
        <end position="362"/>
    </location>
</feature>
<evidence type="ECO:0000259" key="4">
    <source>
        <dbReference type="Pfam" id="PF07687"/>
    </source>
</evidence>
<dbReference type="InterPro" id="IPR002933">
    <property type="entry name" value="Peptidase_M20"/>
</dbReference>
<dbReference type="Pfam" id="PF07687">
    <property type="entry name" value="M20_dimer"/>
    <property type="match status" value="1"/>
</dbReference>
<dbReference type="Pfam" id="PF01546">
    <property type="entry name" value="Peptidase_M20"/>
    <property type="match status" value="1"/>
</dbReference>
<accession>A0ABY7YU47</accession>
<keyword evidence="6" id="KW-1185">Reference proteome</keyword>
<protein>
    <submittedName>
        <fullName evidence="5">M20/M25/M40 family metallo-hydrolase</fullName>
    </submittedName>
</protein>
<dbReference type="PANTHER" id="PTHR43270">
    <property type="entry name" value="BETA-ALA-HIS DIPEPTIDASE"/>
    <property type="match status" value="1"/>
</dbReference>
<dbReference type="Proteomes" id="UP001222118">
    <property type="component" value="Chromosome"/>
</dbReference>
<keyword evidence="1" id="KW-0645">Protease</keyword>
<gene>
    <name evidence="5" type="ORF">PSQ90_09515</name>
</gene>
<dbReference type="SUPFAM" id="SSF53187">
    <property type="entry name" value="Zn-dependent exopeptidases"/>
    <property type="match status" value="1"/>
</dbReference>
<evidence type="ECO:0000313" key="6">
    <source>
        <dbReference type="Proteomes" id="UP001222118"/>
    </source>
</evidence>
<keyword evidence="2" id="KW-0479">Metal-binding</keyword>
<sequence length="463" mass="50013">MPVPNQTLDAVLAQVDASLDQSLERLFSLLRIKSISTDPAFASDCQRAADWLTENLQSLGFVATARPTPGHPVVVAHQHDAAGPHVLFYGHYDVQPVDPLNLWHADPFEPQIKQGPDGKIIVGRGTSDDKGQLMTFVEACRAWKAATGALPVRISMMLEGEEESGGKNLPPFMRANADELKADIALVCDTDMWDRKTPSITTMLRGLVGEEIEITCANKDLHSGMFGNAARNPIQVLANIIADLRRPDGSVTLEGFYDDVAEVPDAVKAGWRDLGFDDVAFLEGAGLALPAGEQNRSVLEQIWARPTCEINGITGGYTGDGFKTVIPARASAKISFRLVSGMDPDKIRTAFRKHVRDRLPEDCTVEFSEHGGAPAITVPSDGIFLQKALAALTDEWPNPAAITGSGGSIPVAGEFKKILDMDTLLIGFAHVDDAIHSPNEKYDLASFHGGIRSWVRILAGFAD</sequence>
<name>A0ABY7YU47_9HYPH</name>
<dbReference type="Gene3D" id="3.30.70.360">
    <property type="match status" value="1"/>
</dbReference>
<dbReference type="RefSeq" id="WP_282210091.1">
    <property type="nucleotide sequence ID" value="NZ_CP118247.1"/>
</dbReference>
<dbReference type="EMBL" id="CP118247">
    <property type="protein sequence ID" value="WDR04570.1"/>
    <property type="molecule type" value="Genomic_DNA"/>
</dbReference>
<dbReference type="InterPro" id="IPR051458">
    <property type="entry name" value="Cyt/Met_Dipeptidase"/>
</dbReference>
<organism evidence="5 6">
    <name type="scientific">Devosia rhodophyticola</name>
    <dbReference type="NCBI Taxonomy" id="3026423"/>
    <lineage>
        <taxon>Bacteria</taxon>
        <taxon>Pseudomonadati</taxon>
        <taxon>Pseudomonadota</taxon>
        <taxon>Alphaproteobacteria</taxon>
        <taxon>Hyphomicrobiales</taxon>
        <taxon>Devosiaceae</taxon>
        <taxon>Devosia</taxon>
    </lineage>
</organism>
<dbReference type="InterPro" id="IPR011650">
    <property type="entry name" value="Peptidase_M20_dimer"/>
</dbReference>
<reference evidence="5 6" key="1">
    <citation type="submission" date="2023-02" db="EMBL/GenBank/DDBJ databases">
        <title>Devosia chondri sp. nov., isolated from the phycosphere of marine algae.</title>
        <authorList>
            <person name="Kim J.M."/>
            <person name="Lee J.K."/>
            <person name="Choi B.J."/>
            <person name="Bayburt H."/>
            <person name="Jeon C.O."/>
        </authorList>
    </citation>
    <scope>NUCLEOTIDE SEQUENCE [LARGE SCALE GENOMIC DNA]</scope>
    <source>
        <strain evidence="5 6">G2-5</strain>
    </source>
</reference>
<keyword evidence="3" id="KW-0378">Hydrolase</keyword>
<proteinExistence type="predicted"/>
<evidence type="ECO:0000313" key="5">
    <source>
        <dbReference type="EMBL" id="WDR04570.1"/>
    </source>
</evidence>